<dbReference type="InterPro" id="IPR011004">
    <property type="entry name" value="Trimer_LpxA-like_sf"/>
</dbReference>
<evidence type="ECO:0000313" key="2">
    <source>
        <dbReference type="Proteomes" id="UP001296706"/>
    </source>
</evidence>
<dbReference type="Pfam" id="PF00132">
    <property type="entry name" value="Hexapep"/>
    <property type="match status" value="1"/>
</dbReference>
<dbReference type="PANTHER" id="PTHR13061">
    <property type="entry name" value="DYNACTIN SUBUNIT P25"/>
    <property type="match status" value="1"/>
</dbReference>
<dbReference type="Proteomes" id="UP001296706">
    <property type="component" value="Unassembled WGS sequence"/>
</dbReference>
<accession>A0ABX1RID0</accession>
<comment type="caution">
    <text evidence="1">The sequence shown here is derived from an EMBL/GenBank/DDBJ whole genome shotgun (WGS) entry which is preliminary data.</text>
</comment>
<protein>
    <submittedName>
        <fullName evidence="1">Gamma carbonic anhydrase family protein</fullName>
    </submittedName>
</protein>
<organism evidence="1 2">
    <name type="scientific">Pseudonocardia xinjiangensis</name>
    <dbReference type="NCBI Taxonomy" id="75289"/>
    <lineage>
        <taxon>Bacteria</taxon>
        <taxon>Bacillati</taxon>
        <taxon>Actinomycetota</taxon>
        <taxon>Actinomycetes</taxon>
        <taxon>Pseudonocardiales</taxon>
        <taxon>Pseudonocardiaceae</taxon>
        <taxon>Pseudonocardia</taxon>
    </lineage>
</organism>
<sequence length="179" mass="18632">MPLFSFEGLSPTVHPDAFIAPTATLVGDVRVEAHASIWYNAVLRADFGPIIIREGANVQDGCVLHGGNDPITEVGAGATIGHLCVVHGCVIGPEALIGNGSTIQDGARIGARCLVGAGATVAPNTVVPDETLVLDTVGREKGPLTQSARWWVEGNPGIYQELARRHRAGVEAVVPMLEG</sequence>
<dbReference type="Gene3D" id="2.160.10.10">
    <property type="entry name" value="Hexapeptide repeat proteins"/>
    <property type="match status" value="1"/>
</dbReference>
<dbReference type="PANTHER" id="PTHR13061:SF29">
    <property type="entry name" value="GAMMA CARBONIC ANHYDRASE-LIKE 1, MITOCHONDRIAL-RELATED"/>
    <property type="match status" value="1"/>
</dbReference>
<dbReference type="SUPFAM" id="SSF51161">
    <property type="entry name" value="Trimeric LpxA-like enzymes"/>
    <property type="match status" value="1"/>
</dbReference>
<dbReference type="RefSeq" id="WP_169397027.1">
    <property type="nucleotide sequence ID" value="NZ_BAAAJH010000007.1"/>
</dbReference>
<proteinExistence type="predicted"/>
<dbReference type="InterPro" id="IPR050484">
    <property type="entry name" value="Transf_Hexapept/Carb_Anhydrase"/>
</dbReference>
<keyword evidence="2" id="KW-1185">Reference proteome</keyword>
<dbReference type="CDD" id="cd04645">
    <property type="entry name" value="LbH_gamma_CA_like"/>
    <property type="match status" value="1"/>
</dbReference>
<name>A0ABX1RID0_9PSEU</name>
<dbReference type="InterPro" id="IPR047324">
    <property type="entry name" value="LbH_gamma_CA-like"/>
</dbReference>
<gene>
    <name evidence="1" type="ORF">HF577_17920</name>
</gene>
<dbReference type="EMBL" id="JAAXKY010000056">
    <property type="protein sequence ID" value="NMH78956.1"/>
    <property type="molecule type" value="Genomic_DNA"/>
</dbReference>
<reference evidence="1 2" key="1">
    <citation type="submission" date="2020-04" db="EMBL/GenBank/DDBJ databases">
        <authorList>
            <person name="Klaysubun C."/>
            <person name="Duangmal K."/>
            <person name="Lipun K."/>
        </authorList>
    </citation>
    <scope>NUCLEOTIDE SEQUENCE [LARGE SCALE GENOMIC DNA]</scope>
    <source>
        <strain evidence="1 2">JCM 11839</strain>
    </source>
</reference>
<evidence type="ECO:0000313" key="1">
    <source>
        <dbReference type="EMBL" id="NMH78956.1"/>
    </source>
</evidence>
<dbReference type="InterPro" id="IPR001451">
    <property type="entry name" value="Hexapep"/>
</dbReference>